<keyword evidence="1" id="KW-0732">Signal</keyword>
<feature type="chain" id="PRO_5011719479" evidence="1">
    <location>
        <begin position="22"/>
        <end position="155"/>
    </location>
</feature>
<sequence length="155" mass="18274">MKTIKTVLTIVLFGAIATLNAQEAKVSQETRITTNQEKLSYYEQRGAEDANYDLKFKAKSKSDEESFWKEQKQYEIELKKDNRRAYRAYMQGKKDAYAEHHHHCDDHCYHSDSFYHHAGFYYSQYDHRSYERSPSRTSVKTQVGVRTPSVRLGVF</sequence>
<reference evidence="3" key="1">
    <citation type="submission" date="2016-10" db="EMBL/GenBank/DDBJ databases">
        <authorList>
            <person name="Varghese N."/>
            <person name="Submissions S."/>
        </authorList>
    </citation>
    <scope>NUCLEOTIDE SEQUENCE [LARGE SCALE GENOMIC DNA]</scope>
    <source>
        <strain evidence="3">DSM 15718</strain>
    </source>
</reference>
<name>A0A1H3GDL8_9FLAO</name>
<feature type="signal peptide" evidence="1">
    <location>
        <begin position="1"/>
        <end position="21"/>
    </location>
</feature>
<protein>
    <submittedName>
        <fullName evidence="2">Uncharacterized protein</fullName>
    </submittedName>
</protein>
<dbReference type="Proteomes" id="UP000198569">
    <property type="component" value="Unassembled WGS sequence"/>
</dbReference>
<evidence type="ECO:0000313" key="3">
    <source>
        <dbReference type="Proteomes" id="UP000198569"/>
    </source>
</evidence>
<keyword evidence="3" id="KW-1185">Reference proteome</keyword>
<evidence type="ECO:0000313" key="2">
    <source>
        <dbReference type="EMBL" id="SDY00758.1"/>
    </source>
</evidence>
<organism evidence="2 3">
    <name type="scientific">Flavobacterium degerlachei</name>
    <dbReference type="NCBI Taxonomy" id="229203"/>
    <lineage>
        <taxon>Bacteria</taxon>
        <taxon>Pseudomonadati</taxon>
        <taxon>Bacteroidota</taxon>
        <taxon>Flavobacteriia</taxon>
        <taxon>Flavobacteriales</taxon>
        <taxon>Flavobacteriaceae</taxon>
        <taxon>Flavobacterium</taxon>
    </lineage>
</organism>
<dbReference type="OrthoDB" id="1203055at2"/>
<evidence type="ECO:0000256" key="1">
    <source>
        <dbReference type="SAM" id="SignalP"/>
    </source>
</evidence>
<proteinExistence type="predicted"/>
<dbReference type="EMBL" id="FNMV01000021">
    <property type="protein sequence ID" value="SDY00758.1"/>
    <property type="molecule type" value="Genomic_DNA"/>
</dbReference>
<dbReference type="RefSeq" id="WP_091435175.1">
    <property type="nucleotide sequence ID" value="NZ_FNMV01000021.1"/>
</dbReference>
<accession>A0A1H3GDL8</accession>
<dbReference type="AlphaFoldDB" id="A0A1H3GDL8"/>
<gene>
    <name evidence="2" type="ORF">SAMN05444338_12133</name>
</gene>